<sequence>MDIKTLLLKGLSSQKPIRACHRLLIENKGYTINFQLSGKYLKITRIKRITQKRKTLKQRIRWRQKFHQRYRNKVKSYLTRKLNEDLLKELTDANKIRKIVLQRSKIEKIDIAETVKICRGTETNIHNTKASIGIQTATRKQQVKMVSNSTETERTICRTFGQQTLMYNKRKSSSGPKPFPPLRYFVSTGTQTELQTTTCGVQCKYRTVSVAIQSDQLATAAAGIQVYSNNHEFNKSPDVPIQNCSGKLPEQEIMIYMLNEIGELVINQNALLINNSKLLNQISERATLHRNLDKRCIIRTNGILKRNKTTAKCLIRKRSKYVIGKEREQLDLSSKSTQTDKRQIASNSVDNCTQTSMDTYLKKSWFGRKANKLN</sequence>
<accession>A0A9J7DCL9</accession>
<reference evidence="2" key="1">
    <citation type="submission" date="2025-08" db="UniProtKB">
        <authorList>
            <consortium name="RefSeq"/>
        </authorList>
    </citation>
    <scope>IDENTIFICATION</scope>
    <source>
        <strain evidence="2">Aabys</strain>
        <tissue evidence="2">Whole body</tissue>
    </source>
</reference>
<dbReference type="GeneID" id="105262524"/>
<evidence type="ECO:0000313" key="2">
    <source>
        <dbReference type="RefSeq" id="XP_011296077.3"/>
    </source>
</evidence>
<dbReference type="RefSeq" id="XP_011296077.3">
    <property type="nucleotide sequence ID" value="XM_011297775.3"/>
</dbReference>
<dbReference type="VEuPathDB" id="VectorBase:MDOMA2_000128"/>
<gene>
    <name evidence="2" type="primary">LOC105262524</name>
</gene>
<dbReference type="OrthoDB" id="8020973at2759"/>
<dbReference type="AlphaFoldDB" id="A0A9J7DCL9"/>
<keyword evidence="1" id="KW-1185">Reference proteome</keyword>
<name>A0A9J7DCL9_MUSDO</name>
<dbReference type="Proteomes" id="UP001652621">
    <property type="component" value="Unplaced"/>
</dbReference>
<evidence type="ECO:0000313" key="1">
    <source>
        <dbReference type="Proteomes" id="UP001652621"/>
    </source>
</evidence>
<organism evidence="1 2">
    <name type="scientific">Musca domestica</name>
    <name type="common">House fly</name>
    <dbReference type="NCBI Taxonomy" id="7370"/>
    <lineage>
        <taxon>Eukaryota</taxon>
        <taxon>Metazoa</taxon>
        <taxon>Ecdysozoa</taxon>
        <taxon>Arthropoda</taxon>
        <taxon>Hexapoda</taxon>
        <taxon>Insecta</taxon>
        <taxon>Pterygota</taxon>
        <taxon>Neoptera</taxon>
        <taxon>Endopterygota</taxon>
        <taxon>Diptera</taxon>
        <taxon>Brachycera</taxon>
        <taxon>Muscomorpha</taxon>
        <taxon>Muscoidea</taxon>
        <taxon>Muscidae</taxon>
        <taxon>Musca</taxon>
    </lineage>
</organism>
<proteinExistence type="predicted"/>
<protein>
    <submittedName>
        <fullName evidence="2">Uncharacterized protein LOC105262524</fullName>
    </submittedName>
</protein>
<dbReference type="KEGG" id="mde:105262524"/>